<comment type="caution">
    <text evidence="1">The sequence shown here is derived from an EMBL/GenBank/DDBJ whole genome shotgun (WGS) entry which is preliminary data.</text>
</comment>
<reference evidence="1 2" key="1">
    <citation type="submission" date="2023-11" db="EMBL/GenBank/DDBJ databases">
        <authorList>
            <person name="Okamura Y."/>
        </authorList>
    </citation>
    <scope>NUCLEOTIDE SEQUENCE [LARGE SCALE GENOMIC DNA]</scope>
</reference>
<evidence type="ECO:0000313" key="2">
    <source>
        <dbReference type="Proteomes" id="UP001497472"/>
    </source>
</evidence>
<gene>
    <name evidence="1" type="ORF">LNINA_LOCUS14502</name>
</gene>
<protein>
    <submittedName>
        <fullName evidence="1">Uncharacterized protein</fullName>
    </submittedName>
</protein>
<evidence type="ECO:0000313" key="1">
    <source>
        <dbReference type="EMBL" id="CAK1555707.1"/>
    </source>
</evidence>
<dbReference type="Proteomes" id="UP001497472">
    <property type="component" value="Unassembled WGS sequence"/>
</dbReference>
<organism evidence="1 2">
    <name type="scientific">Leptosia nina</name>
    <dbReference type="NCBI Taxonomy" id="320188"/>
    <lineage>
        <taxon>Eukaryota</taxon>
        <taxon>Metazoa</taxon>
        <taxon>Ecdysozoa</taxon>
        <taxon>Arthropoda</taxon>
        <taxon>Hexapoda</taxon>
        <taxon>Insecta</taxon>
        <taxon>Pterygota</taxon>
        <taxon>Neoptera</taxon>
        <taxon>Endopterygota</taxon>
        <taxon>Lepidoptera</taxon>
        <taxon>Glossata</taxon>
        <taxon>Ditrysia</taxon>
        <taxon>Papilionoidea</taxon>
        <taxon>Pieridae</taxon>
        <taxon>Pierinae</taxon>
        <taxon>Leptosia</taxon>
    </lineage>
</organism>
<name>A0AAV1K3M0_9NEOP</name>
<proteinExistence type="predicted"/>
<dbReference type="EMBL" id="CAVLEF010000280">
    <property type="protein sequence ID" value="CAK1555707.1"/>
    <property type="molecule type" value="Genomic_DNA"/>
</dbReference>
<sequence length="125" mass="13964">MSSISSSKDIKSCDNSNKEFLLLEKTCEGFKDSDEEIKMIFNEIKKLSHNKDVEITDEDDVDLILKKAEDIANETENLLKNSPVVANPVAYLGDSSGIPEITVTKSNDPEPCREGNKIFNGRVRK</sequence>
<dbReference type="AlphaFoldDB" id="A0AAV1K3M0"/>
<keyword evidence="2" id="KW-1185">Reference proteome</keyword>
<accession>A0AAV1K3M0</accession>